<dbReference type="HOGENOM" id="CLU_1255395_0_0_11"/>
<reference evidence="3" key="1">
    <citation type="submission" date="2009-10" db="EMBL/GenBank/DDBJ databases">
        <title>The genome sequence of Streptomyces sviceus strain ATCC 29083.</title>
        <authorList>
            <consortium name="The Broad Institute Genome Sequencing Platform"/>
            <consortium name="Broad Institute Microbial Sequencing Center"/>
            <person name="Fischbach M."/>
            <person name="Godfrey P."/>
            <person name="Ward D."/>
            <person name="Young S."/>
            <person name="Zeng Q."/>
            <person name="Koehrsen M."/>
            <person name="Alvarado L."/>
            <person name="Berlin A.M."/>
            <person name="Bochicchio J."/>
            <person name="Borenstein D."/>
            <person name="Chapman S.B."/>
            <person name="Chen Z."/>
            <person name="Engels R."/>
            <person name="Freedman E."/>
            <person name="Gellesch M."/>
            <person name="Goldberg J."/>
            <person name="Griggs A."/>
            <person name="Gujja S."/>
            <person name="Heilman E.R."/>
            <person name="Heiman D.I."/>
            <person name="Hepburn T.A."/>
            <person name="Howarth C."/>
            <person name="Jen D."/>
            <person name="Larson L."/>
            <person name="Lewis B."/>
            <person name="Mehta T."/>
            <person name="Park D."/>
            <person name="Pearson M."/>
            <person name="Richards J."/>
            <person name="Roberts A."/>
            <person name="Saif S."/>
            <person name="Shea T.D."/>
            <person name="Shenoy N."/>
            <person name="Sisk P."/>
            <person name="Stolte C."/>
            <person name="Sykes S.N."/>
            <person name="Thomson T."/>
            <person name="Walk T."/>
            <person name="White J."/>
            <person name="Yandava C."/>
            <person name="Straight P."/>
            <person name="Clardy J."/>
            <person name="Hung D."/>
            <person name="Kolter R."/>
            <person name="Mekalanos J."/>
            <person name="Walker S."/>
            <person name="Walsh C.T."/>
            <person name="Wieland-Brown L.C."/>
            <person name="Haas B."/>
            <person name="Nusbaum C."/>
            <person name="Birren B."/>
        </authorList>
    </citation>
    <scope>NUCLEOTIDE SEQUENCE [LARGE SCALE GENOMIC DNA]</scope>
    <source>
        <strain evidence="3">ATCC 29083</strain>
    </source>
</reference>
<sequence length="220" mass="23317">MSARPYAAQAANAPKGTSRQARAIRTADRASRTPELTLPGKTLAGCRASGGAGDCALRWRVHPNGCLMVVGRRRPIMRTTPALRTLAVALFTGATLAVTAGGTFAAAAPPTYAEGRGDSPVRGTIVSRTALNVRAAPTTHSAVVDRLAPGSRDRIECKVRGQSVNGNPYWYWFTGARGWVSAEFVDTGRRSVPTCADPCPQWRNGGWDNAAWNDPSRSVG</sequence>
<proteinExistence type="predicted"/>
<evidence type="ECO:0000313" key="3">
    <source>
        <dbReference type="EMBL" id="EDY56172.2"/>
    </source>
</evidence>
<organism evidence="3 4">
    <name type="scientific">Streptomyces sviceus (strain ATCC 29083 / DSM 924 / JCM 4929 / NBRC 13980 / NCIMB 11184 / NRRL 5439 / UC 5370)</name>
    <dbReference type="NCBI Taxonomy" id="463191"/>
    <lineage>
        <taxon>Bacteria</taxon>
        <taxon>Bacillati</taxon>
        <taxon>Actinomycetota</taxon>
        <taxon>Actinomycetes</taxon>
        <taxon>Kitasatosporales</taxon>
        <taxon>Streptomycetaceae</taxon>
        <taxon>Streptomyces</taxon>
    </lineage>
</organism>
<keyword evidence="2" id="KW-0472">Membrane</keyword>
<dbReference type="Proteomes" id="UP000002785">
    <property type="component" value="Chromosome"/>
</dbReference>
<name>B5HTP0_STRX2</name>
<evidence type="ECO:0000256" key="2">
    <source>
        <dbReference type="SAM" id="Phobius"/>
    </source>
</evidence>
<feature type="region of interest" description="Disordered" evidence="1">
    <location>
        <begin position="1"/>
        <end position="36"/>
    </location>
</feature>
<keyword evidence="2" id="KW-0812">Transmembrane</keyword>
<evidence type="ECO:0000313" key="4">
    <source>
        <dbReference type="Proteomes" id="UP000002785"/>
    </source>
</evidence>
<gene>
    <name evidence="3" type="ORF">SSEG_02588</name>
</gene>
<evidence type="ECO:0008006" key="5">
    <source>
        <dbReference type="Google" id="ProtNLM"/>
    </source>
</evidence>
<protein>
    <recommendedName>
        <fullName evidence="5">SH3b domain-containing protein</fullName>
    </recommendedName>
</protein>
<feature type="compositionally biased region" description="Low complexity" evidence="1">
    <location>
        <begin position="1"/>
        <end position="13"/>
    </location>
</feature>
<dbReference type="EMBL" id="CM000951">
    <property type="protein sequence ID" value="EDY56172.2"/>
    <property type="molecule type" value="Genomic_DNA"/>
</dbReference>
<keyword evidence="2" id="KW-1133">Transmembrane helix</keyword>
<dbReference type="Gene3D" id="2.30.30.40">
    <property type="entry name" value="SH3 Domains"/>
    <property type="match status" value="1"/>
</dbReference>
<accession>B5HTP0</accession>
<dbReference type="AlphaFoldDB" id="B5HTP0"/>
<keyword evidence="4" id="KW-1185">Reference proteome</keyword>
<evidence type="ECO:0000256" key="1">
    <source>
        <dbReference type="SAM" id="MobiDB-lite"/>
    </source>
</evidence>
<feature type="transmembrane region" description="Helical" evidence="2">
    <location>
        <begin position="82"/>
        <end position="107"/>
    </location>
</feature>